<dbReference type="Proteomes" id="UP001497535">
    <property type="component" value="Unassembled WGS sequence"/>
</dbReference>
<dbReference type="EMBL" id="CAVMJV010000023">
    <property type="protein sequence ID" value="CAK5073256.1"/>
    <property type="molecule type" value="Genomic_DNA"/>
</dbReference>
<sequence>MSSSPSSTFPIFFLLILLNSSFISTERCDIIVHVKSMTDTPFNAKVIAPSGQSSEMWKFTKNRQKETFHPVVNGTGDCTKGQWEIQTFDKNGGSKATEKVSLSGTGRVLYEVKDNLLPIQSERQGAVCDEGKCAALGHLPNTPKPKNNSSN</sequence>
<comment type="caution">
    <text evidence="1">The sequence shown here is derived from an EMBL/GenBank/DDBJ whole genome shotgun (WGS) entry which is preliminary data.</text>
</comment>
<gene>
    <name evidence="1" type="ORF">MENTE1834_LOCUS19907</name>
</gene>
<name>A0ACB0Z2R2_MELEN</name>
<organism evidence="1 2">
    <name type="scientific">Meloidogyne enterolobii</name>
    <name type="common">Root-knot nematode worm</name>
    <name type="synonym">Meloidogyne mayaguensis</name>
    <dbReference type="NCBI Taxonomy" id="390850"/>
    <lineage>
        <taxon>Eukaryota</taxon>
        <taxon>Metazoa</taxon>
        <taxon>Ecdysozoa</taxon>
        <taxon>Nematoda</taxon>
        <taxon>Chromadorea</taxon>
        <taxon>Rhabditida</taxon>
        <taxon>Tylenchina</taxon>
        <taxon>Tylenchomorpha</taxon>
        <taxon>Tylenchoidea</taxon>
        <taxon>Meloidogynidae</taxon>
        <taxon>Meloidogyninae</taxon>
        <taxon>Meloidogyne</taxon>
    </lineage>
</organism>
<evidence type="ECO:0000313" key="1">
    <source>
        <dbReference type="EMBL" id="CAK5073256.1"/>
    </source>
</evidence>
<protein>
    <submittedName>
        <fullName evidence="1">Uncharacterized protein</fullName>
    </submittedName>
</protein>
<keyword evidence="2" id="KW-1185">Reference proteome</keyword>
<accession>A0ACB0Z2R2</accession>
<proteinExistence type="predicted"/>
<evidence type="ECO:0000313" key="2">
    <source>
        <dbReference type="Proteomes" id="UP001497535"/>
    </source>
</evidence>
<reference evidence="1" key="1">
    <citation type="submission" date="2023-11" db="EMBL/GenBank/DDBJ databases">
        <authorList>
            <person name="Poullet M."/>
        </authorList>
    </citation>
    <scope>NUCLEOTIDE SEQUENCE</scope>
    <source>
        <strain evidence="1">E1834</strain>
    </source>
</reference>